<dbReference type="OrthoDB" id="983080at2"/>
<dbReference type="RefSeq" id="WP_139793923.1">
    <property type="nucleotide sequence ID" value="NZ_FWYF01000003.1"/>
</dbReference>
<keyword evidence="2" id="KW-1185">Reference proteome</keyword>
<accession>A0A1W2GK24</accession>
<dbReference type="STRING" id="692418.SAMN04488029_3184"/>
<evidence type="ECO:0000313" key="2">
    <source>
        <dbReference type="Proteomes" id="UP000192472"/>
    </source>
</evidence>
<dbReference type="EMBL" id="FWYF01000003">
    <property type="protein sequence ID" value="SMD37000.1"/>
    <property type="molecule type" value="Genomic_DNA"/>
</dbReference>
<evidence type="ECO:0000313" key="1">
    <source>
        <dbReference type="EMBL" id="SMD37000.1"/>
    </source>
</evidence>
<proteinExistence type="predicted"/>
<sequence length="165" mass="18692">MRYLNIIAILWILNSCSTPNSKTANDETPMDSVTVEQAILTEPTLESDMASEQEIEEELPVTFDSTGRPSRPVFKNVQVDTSELFGIWTVDPTGPHADFVLSKEGYYVVDSDGGGTVPFILDGKTLTLFNEEFKQDLEILSTKNDSLRTYIKEYDYEATYTRWKN</sequence>
<organism evidence="1 2">
    <name type="scientific">Reichenbachiella faecimaris</name>
    <dbReference type="NCBI Taxonomy" id="692418"/>
    <lineage>
        <taxon>Bacteria</taxon>
        <taxon>Pseudomonadati</taxon>
        <taxon>Bacteroidota</taxon>
        <taxon>Cytophagia</taxon>
        <taxon>Cytophagales</taxon>
        <taxon>Reichenbachiellaceae</taxon>
        <taxon>Reichenbachiella</taxon>
    </lineage>
</organism>
<reference evidence="1 2" key="1">
    <citation type="submission" date="2017-04" db="EMBL/GenBank/DDBJ databases">
        <authorList>
            <person name="Afonso C.L."/>
            <person name="Miller P.J."/>
            <person name="Scott M.A."/>
            <person name="Spackman E."/>
            <person name="Goraichik I."/>
            <person name="Dimitrov K.M."/>
            <person name="Suarez D.L."/>
            <person name="Swayne D.E."/>
        </authorList>
    </citation>
    <scope>NUCLEOTIDE SEQUENCE [LARGE SCALE GENOMIC DNA]</scope>
    <source>
        <strain evidence="1 2">DSM 26133</strain>
    </source>
</reference>
<dbReference type="Proteomes" id="UP000192472">
    <property type="component" value="Unassembled WGS sequence"/>
</dbReference>
<protein>
    <submittedName>
        <fullName evidence="1">Uncharacterized protein</fullName>
    </submittedName>
</protein>
<dbReference type="AlphaFoldDB" id="A0A1W2GK24"/>
<gene>
    <name evidence="1" type="ORF">SAMN04488029_3184</name>
</gene>
<name>A0A1W2GK24_REIFA</name>